<organism evidence="1 2">
    <name type="scientific">Melastoma candidum</name>
    <dbReference type="NCBI Taxonomy" id="119954"/>
    <lineage>
        <taxon>Eukaryota</taxon>
        <taxon>Viridiplantae</taxon>
        <taxon>Streptophyta</taxon>
        <taxon>Embryophyta</taxon>
        <taxon>Tracheophyta</taxon>
        <taxon>Spermatophyta</taxon>
        <taxon>Magnoliopsida</taxon>
        <taxon>eudicotyledons</taxon>
        <taxon>Gunneridae</taxon>
        <taxon>Pentapetalae</taxon>
        <taxon>rosids</taxon>
        <taxon>malvids</taxon>
        <taxon>Myrtales</taxon>
        <taxon>Melastomataceae</taxon>
        <taxon>Melastomatoideae</taxon>
        <taxon>Melastomateae</taxon>
        <taxon>Melastoma</taxon>
    </lineage>
</organism>
<keyword evidence="2" id="KW-1185">Reference proteome</keyword>
<name>A0ACB9M421_9MYRT</name>
<comment type="caution">
    <text evidence="1">The sequence shown here is derived from an EMBL/GenBank/DDBJ whole genome shotgun (WGS) entry which is preliminary data.</text>
</comment>
<sequence length="174" mass="17306">MTATVSALAMLNPRTVAMEAELFGGTEMSIEGGEASVGGGEAGSSDPWGGDGGESVVELDDPAGGGDGGEGEEALGGGDEAGGGTRAGGGTEAGGGDDLASCGGMGATFGDSVQVQEHCLMACAAVVILARTTTREKKPIDLAIIGPRNRAEIERLRQTAKRIVISTYINTEGF</sequence>
<gene>
    <name evidence="1" type="ORF">MLD38_032386</name>
</gene>
<reference evidence="2" key="1">
    <citation type="journal article" date="2023" name="Front. Plant Sci.">
        <title>Chromosomal-level genome assembly of Melastoma candidum provides insights into trichome evolution.</title>
        <authorList>
            <person name="Zhong Y."/>
            <person name="Wu W."/>
            <person name="Sun C."/>
            <person name="Zou P."/>
            <person name="Liu Y."/>
            <person name="Dai S."/>
            <person name="Zhou R."/>
        </authorList>
    </citation>
    <scope>NUCLEOTIDE SEQUENCE [LARGE SCALE GENOMIC DNA]</scope>
</reference>
<accession>A0ACB9M421</accession>
<proteinExistence type="predicted"/>
<evidence type="ECO:0000313" key="1">
    <source>
        <dbReference type="EMBL" id="KAI4318711.1"/>
    </source>
</evidence>
<protein>
    <submittedName>
        <fullName evidence="1">Uncharacterized protein</fullName>
    </submittedName>
</protein>
<evidence type="ECO:0000313" key="2">
    <source>
        <dbReference type="Proteomes" id="UP001057402"/>
    </source>
</evidence>
<dbReference type="Proteomes" id="UP001057402">
    <property type="component" value="Chromosome 10"/>
</dbReference>
<dbReference type="EMBL" id="CM042889">
    <property type="protein sequence ID" value="KAI4318711.1"/>
    <property type="molecule type" value="Genomic_DNA"/>
</dbReference>